<name>A0A0A9ENH2_ARUDO</name>
<proteinExistence type="predicted"/>
<sequence>MVAFRVRNTSFSPPSSSRLALMARSDLKLASIGVWRAVPPVPGGGEGPADADR</sequence>
<evidence type="ECO:0000313" key="1">
    <source>
        <dbReference type="EMBL" id="JAE02300.1"/>
    </source>
</evidence>
<organism evidence="1">
    <name type="scientific">Arundo donax</name>
    <name type="common">Giant reed</name>
    <name type="synonym">Donax arundinaceus</name>
    <dbReference type="NCBI Taxonomy" id="35708"/>
    <lineage>
        <taxon>Eukaryota</taxon>
        <taxon>Viridiplantae</taxon>
        <taxon>Streptophyta</taxon>
        <taxon>Embryophyta</taxon>
        <taxon>Tracheophyta</taxon>
        <taxon>Spermatophyta</taxon>
        <taxon>Magnoliopsida</taxon>
        <taxon>Liliopsida</taxon>
        <taxon>Poales</taxon>
        <taxon>Poaceae</taxon>
        <taxon>PACMAD clade</taxon>
        <taxon>Arundinoideae</taxon>
        <taxon>Arundineae</taxon>
        <taxon>Arundo</taxon>
    </lineage>
</organism>
<reference evidence="1" key="1">
    <citation type="submission" date="2014-09" db="EMBL/GenBank/DDBJ databases">
        <authorList>
            <person name="Magalhaes I.L.F."/>
            <person name="Oliveira U."/>
            <person name="Santos F.R."/>
            <person name="Vidigal T.H.D.A."/>
            <person name="Brescovit A.D."/>
            <person name="Santos A.J."/>
        </authorList>
    </citation>
    <scope>NUCLEOTIDE SEQUENCE</scope>
    <source>
        <tissue evidence="1">Shoot tissue taken approximately 20 cm above the soil surface</tissue>
    </source>
</reference>
<protein>
    <submittedName>
        <fullName evidence="1">Uncharacterized protein</fullName>
    </submittedName>
</protein>
<accession>A0A0A9ENH2</accession>
<dbReference type="EMBL" id="GBRH01195596">
    <property type="protein sequence ID" value="JAE02300.1"/>
    <property type="molecule type" value="Transcribed_RNA"/>
</dbReference>
<reference evidence="1" key="2">
    <citation type="journal article" date="2015" name="Data Brief">
        <title>Shoot transcriptome of the giant reed, Arundo donax.</title>
        <authorList>
            <person name="Barrero R.A."/>
            <person name="Guerrero F.D."/>
            <person name="Moolhuijzen P."/>
            <person name="Goolsby J.A."/>
            <person name="Tidwell J."/>
            <person name="Bellgard S.E."/>
            <person name="Bellgard M.I."/>
        </authorList>
    </citation>
    <scope>NUCLEOTIDE SEQUENCE</scope>
    <source>
        <tissue evidence="1">Shoot tissue taken approximately 20 cm above the soil surface</tissue>
    </source>
</reference>
<dbReference type="AlphaFoldDB" id="A0A0A9ENH2"/>